<gene>
    <name evidence="5" type="ORF">EXIGLDRAFT_774027</name>
</gene>
<dbReference type="InterPro" id="IPR021109">
    <property type="entry name" value="Peptidase_aspartic_dom_sf"/>
</dbReference>
<dbReference type="GO" id="GO:0004190">
    <property type="term" value="F:aspartic-type endopeptidase activity"/>
    <property type="evidence" value="ECO:0007669"/>
    <property type="project" value="UniProtKB-KW"/>
</dbReference>
<dbReference type="PROSITE" id="PS51767">
    <property type="entry name" value="PEPTIDASE_A1"/>
    <property type="match status" value="1"/>
</dbReference>
<dbReference type="InParanoid" id="A0A165EJ04"/>
<evidence type="ECO:0000313" key="6">
    <source>
        <dbReference type="Proteomes" id="UP000077266"/>
    </source>
</evidence>
<evidence type="ECO:0000256" key="2">
    <source>
        <dbReference type="ARBA" id="ARBA00022750"/>
    </source>
</evidence>
<sequence length="240" mass="25578">MLLATPAALAALFLIPSFVYRGAGVHGLQVKLQRHRVPANGKQVLHDTGIQRRSETFQTFDFMDVIYSADFTIGQQSFRFVLDTGSSDLWLNHTGFASTDPSLGFNFGSLRTNVTLPYGIGVVAGAAVFAPLTLGDYTIPSQVLVDVHQSKNMSLIFDNGMSGLMGLSFSGPGASGIQHTLTAADSSLEFSSQTVLSNVFASDPSGRSFIAFDLGRDLPDGTPGDSTFSINEVPNAYLEA</sequence>
<dbReference type="GO" id="GO:0006508">
    <property type="term" value="P:proteolysis"/>
    <property type="evidence" value="ECO:0007669"/>
    <property type="project" value="UniProtKB-KW"/>
</dbReference>
<protein>
    <submittedName>
        <fullName evidence="5">Acid protease</fullName>
    </submittedName>
</protein>
<evidence type="ECO:0000259" key="4">
    <source>
        <dbReference type="PROSITE" id="PS51767"/>
    </source>
</evidence>
<dbReference type="Gene3D" id="2.40.70.10">
    <property type="entry name" value="Acid Proteases"/>
    <property type="match status" value="1"/>
</dbReference>
<dbReference type="EMBL" id="KV426137">
    <property type="protein sequence ID" value="KZV87044.1"/>
    <property type="molecule type" value="Genomic_DNA"/>
</dbReference>
<feature type="non-terminal residue" evidence="5">
    <location>
        <position position="240"/>
    </location>
</feature>
<dbReference type="OrthoDB" id="771136at2759"/>
<keyword evidence="3" id="KW-0732">Signal</keyword>
<dbReference type="SUPFAM" id="SSF50630">
    <property type="entry name" value="Acid proteases"/>
    <property type="match status" value="1"/>
</dbReference>
<comment type="similarity">
    <text evidence="1">Belongs to the peptidase A1 family.</text>
</comment>
<dbReference type="Proteomes" id="UP000077266">
    <property type="component" value="Unassembled WGS sequence"/>
</dbReference>
<keyword evidence="5" id="KW-0645">Protease</keyword>
<feature type="chain" id="PRO_5007857223" evidence="3">
    <location>
        <begin position="25"/>
        <end position="240"/>
    </location>
</feature>
<evidence type="ECO:0000313" key="5">
    <source>
        <dbReference type="EMBL" id="KZV87044.1"/>
    </source>
</evidence>
<keyword evidence="6" id="KW-1185">Reference proteome</keyword>
<dbReference type="InterPro" id="IPR001969">
    <property type="entry name" value="Aspartic_peptidase_AS"/>
</dbReference>
<reference evidence="5 6" key="1">
    <citation type="journal article" date="2016" name="Mol. Biol. Evol.">
        <title>Comparative Genomics of Early-Diverging Mushroom-Forming Fungi Provides Insights into the Origins of Lignocellulose Decay Capabilities.</title>
        <authorList>
            <person name="Nagy L.G."/>
            <person name="Riley R."/>
            <person name="Tritt A."/>
            <person name="Adam C."/>
            <person name="Daum C."/>
            <person name="Floudas D."/>
            <person name="Sun H."/>
            <person name="Yadav J.S."/>
            <person name="Pangilinan J."/>
            <person name="Larsson K.H."/>
            <person name="Matsuura K."/>
            <person name="Barry K."/>
            <person name="Labutti K."/>
            <person name="Kuo R."/>
            <person name="Ohm R.A."/>
            <person name="Bhattacharya S.S."/>
            <person name="Shirouzu T."/>
            <person name="Yoshinaga Y."/>
            <person name="Martin F.M."/>
            <person name="Grigoriev I.V."/>
            <person name="Hibbett D.S."/>
        </authorList>
    </citation>
    <scope>NUCLEOTIDE SEQUENCE [LARGE SCALE GENOMIC DNA]</scope>
    <source>
        <strain evidence="5 6">HHB12029</strain>
    </source>
</reference>
<organism evidence="5 6">
    <name type="scientific">Exidia glandulosa HHB12029</name>
    <dbReference type="NCBI Taxonomy" id="1314781"/>
    <lineage>
        <taxon>Eukaryota</taxon>
        <taxon>Fungi</taxon>
        <taxon>Dikarya</taxon>
        <taxon>Basidiomycota</taxon>
        <taxon>Agaricomycotina</taxon>
        <taxon>Agaricomycetes</taxon>
        <taxon>Auriculariales</taxon>
        <taxon>Exidiaceae</taxon>
        <taxon>Exidia</taxon>
    </lineage>
</organism>
<feature type="signal peptide" evidence="3">
    <location>
        <begin position="1"/>
        <end position="24"/>
    </location>
</feature>
<proteinExistence type="inferred from homology"/>
<feature type="domain" description="Peptidase A1" evidence="4">
    <location>
        <begin position="67"/>
        <end position="240"/>
    </location>
</feature>
<dbReference type="Pfam" id="PF00026">
    <property type="entry name" value="Asp"/>
    <property type="match status" value="1"/>
</dbReference>
<dbReference type="InterPro" id="IPR033121">
    <property type="entry name" value="PEPTIDASE_A1"/>
</dbReference>
<name>A0A165EJ04_EXIGL</name>
<dbReference type="InterPro" id="IPR034164">
    <property type="entry name" value="Pepsin-like_dom"/>
</dbReference>
<dbReference type="PROSITE" id="PS00141">
    <property type="entry name" value="ASP_PROTEASE"/>
    <property type="match status" value="1"/>
</dbReference>
<keyword evidence="2" id="KW-0378">Hydrolase</keyword>
<dbReference type="PANTHER" id="PTHR47966">
    <property type="entry name" value="BETA-SITE APP-CLEAVING ENZYME, ISOFORM A-RELATED"/>
    <property type="match status" value="1"/>
</dbReference>
<accession>A0A165EJ04</accession>
<evidence type="ECO:0000256" key="1">
    <source>
        <dbReference type="ARBA" id="ARBA00007447"/>
    </source>
</evidence>
<dbReference type="InterPro" id="IPR001461">
    <property type="entry name" value="Aspartic_peptidase_A1"/>
</dbReference>
<dbReference type="CDD" id="cd05471">
    <property type="entry name" value="pepsin_like"/>
    <property type="match status" value="1"/>
</dbReference>
<keyword evidence="2" id="KW-0064">Aspartyl protease</keyword>
<dbReference type="AlphaFoldDB" id="A0A165EJ04"/>
<evidence type="ECO:0000256" key="3">
    <source>
        <dbReference type="SAM" id="SignalP"/>
    </source>
</evidence>
<dbReference type="PANTHER" id="PTHR47966:SF51">
    <property type="entry name" value="BETA-SITE APP-CLEAVING ENZYME, ISOFORM A-RELATED"/>
    <property type="match status" value="1"/>
</dbReference>